<accession>A0A4V2V0H3</accession>
<feature type="transmembrane region" description="Helical" evidence="1">
    <location>
        <begin position="93"/>
        <end position="114"/>
    </location>
</feature>
<dbReference type="Proteomes" id="UP000294902">
    <property type="component" value="Unassembled WGS sequence"/>
</dbReference>
<organism evidence="2 3">
    <name type="scientific">Natranaerovirga pectinivora</name>
    <dbReference type="NCBI Taxonomy" id="682400"/>
    <lineage>
        <taxon>Bacteria</taxon>
        <taxon>Bacillati</taxon>
        <taxon>Bacillota</taxon>
        <taxon>Clostridia</taxon>
        <taxon>Lachnospirales</taxon>
        <taxon>Natranaerovirgaceae</taxon>
        <taxon>Natranaerovirga</taxon>
    </lineage>
</organism>
<dbReference type="EMBL" id="SMAL01000002">
    <property type="protein sequence ID" value="TCT16117.1"/>
    <property type="molecule type" value="Genomic_DNA"/>
</dbReference>
<dbReference type="InterPro" id="IPR021215">
    <property type="entry name" value="DUF2752"/>
</dbReference>
<keyword evidence="3" id="KW-1185">Reference proteome</keyword>
<keyword evidence="1" id="KW-0812">Transmembrane</keyword>
<feature type="transmembrane region" description="Helical" evidence="1">
    <location>
        <begin position="64"/>
        <end position="81"/>
    </location>
</feature>
<dbReference type="AlphaFoldDB" id="A0A4V2V0H3"/>
<evidence type="ECO:0000313" key="3">
    <source>
        <dbReference type="Proteomes" id="UP000294902"/>
    </source>
</evidence>
<gene>
    <name evidence="2" type="ORF">EDC18_102133</name>
</gene>
<sequence>MRTLPNPLKLVLILGIIGVISIVTGFLLNISICMFYNTTGIPSPSCGMTRAFISLFKGNIADAFWYHPLFVLPLLLPLLYIKPIRDNKKCLNTLIAIGIIVLLVTWVIRLVLLFPNREPFLFNPNALIPRIYDFIFN</sequence>
<comment type="caution">
    <text evidence="2">The sequence shown here is derived from an EMBL/GenBank/DDBJ whole genome shotgun (WGS) entry which is preliminary data.</text>
</comment>
<feature type="transmembrane region" description="Helical" evidence="1">
    <location>
        <begin position="12"/>
        <end position="37"/>
    </location>
</feature>
<proteinExistence type="predicted"/>
<keyword evidence="1" id="KW-0472">Membrane</keyword>
<reference evidence="2 3" key="1">
    <citation type="submission" date="2019-03" db="EMBL/GenBank/DDBJ databases">
        <title>Genomic Encyclopedia of Type Strains, Phase IV (KMG-IV): sequencing the most valuable type-strain genomes for metagenomic binning, comparative biology and taxonomic classification.</title>
        <authorList>
            <person name="Goeker M."/>
        </authorList>
    </citation>
    <scope>NUCLEOTIDE SEQUENCE [LARGE SCALE GENOMIC DNA]</scope>
    <source>
        <strain evidence="2 3">DSM 24629</strain>
    </source>
</reference>
<evidence type="ECO:0000313" key="2">
    <source>
        <dbReference type="EMBL" id="TCT16117.1"/>
    </source>
</evidence>
<evidence type="ECO:0000256" key="1">
    <source>
        <dbReference type="SAM" id="Phobius"/>
    </source>
</evidence>
<protein>
    <submittedName>
        <fullName evidence="2">Uncharacterized protein DUF2752</fullName>
    </submittedName>
</protein>
<name>A0A4V2V0H3_9FIRM</name>
<dbReference type="Pfam" id="PF10825">
    <property type="entry name" value="DUF2752"/>
    <property type="match status" value="1"/>
</dbReference>
<dbReference type="RefSeq" id="WP_207669153.1">
    <property type="nucleotide sequence ID" value="NZ_SMAL01000002.1"/>
</dbReference>
<keyword evidence="1" id="KW-1133">Transmembrane helix</keyword>